<sequence>MFAIQKRMCFWFLELGKSLGALSKVSTFVVRRDCVFRSWLQSYSGSEIVFSAMLDQGDLLIVLGV</sequence>
<evidence type="ECO:0000313" key="1">
    <source>
        <dbReference type="EMBL" id="AAP98800.1"/>
    </source>
</evidence>
<evidence type="ECO:0000313" key="2">
    <source>
        <dbReference type="Proteomes" id="UP000000424"/>
    </source>
</evidence>
<reference evidence="1" key="1">
    <citation type="submission" date="2002-05" db="EMBL/GenBank/DDBJ databases">
        <title>The genome sequence of Chlamydia pneumoniae TW183 and comparison with other Chlamydia strains based on whole genome sequence analysis.</title>
        <authorList>
            <person name="Geng M.M."/>
            <person name="Schuhmacher A."/>
            <person name="Muehldorfer I."/>
            <person name="Bensch K.W."/>
            <person name="Schaefer K.P."/>
            <person name="Schneider S."/>
            <person name="Pohl T."/>
            <person name="Essig A."/>
            <person name="Marre R."/>
            <person name="Melchers K."/>
        </authorList>
    </citation>
    <scope>NUCLEOTIDE SEQUENCE [LARGE SCALE GENOMIC DNA]</scope>
    <source>
        <strain evidence="1">TW-183</strain>
    </source>
</reference>
<proteinExistence type="predicted"/>
<protein>
    <submittedName>
        <fullName evidence="1">Uncharacterized protein</fullName>
    </submittedName>
</protein>
<dbReference type="EMBL" id="AE009440">
    <property type="protein sequence ID" value="AAP98800.1"/>
    <property type="molecule type" value="Genomic_DNA"/>
</dbReference>
<accession>A0ABN3YQC7</accession>
<name>A0ABN3YQC7_CHLPN</name>
<gene>
    <name evidence="1" type="ordered locus">CpB0872</name>
</gene>
<keyword evidence="2" id="KW-1185">Reference proteome</keyword>
<organism evidence="1 2">
    <name type="scientific">Chlamydia pneumoniae</name>
    <name type="common">Chlamydophila pneumoniae</name>
    <dbReference type="NCBI Taxonomy" id="83558"/>
    <lineage>
        <taxon>Bacteria</taxon>
        <taxon>Pseudomonadati</taxon>
        <taxon>Chlamydiota</taxon>
        <taxon>Chlamydiia</taxon>
        <taxon>Chlamydiales</taxon>
        <taxon>Chlamydiaceae</taxon>
        <taxon>Chlamydia/Chlamydophila group</taxon>
        <taxon>Chlamydia</taxon>
    </lineage>
</organism>
<dbReference type="Proteomes" id="UP000000424">
    <property type="component" value="Chromosome"/>
</dbReference>